<sequence>RGQRHPRGSSHPAWQQHEEAVQLGTTERRVQRGPQSKEAFTRSSKETRGAGWKRKCGTSRQPQFFSLNVFFMNGKKMVHAVMEEWRVP</sequence>
<evidence type="ECO:0000256" key="1">
    <source>
        <dbReference type="SAM" id="MobiDB-lite"/>
    </source>
</evidence>
<feature type="compositionally biased region" description="Basic and acidic residues" evidence="1">
    <location>
        <begin position="39"/>
        <end position="48"/>
    </location>
</feature>
<protein>
    <submittedName>
        <fullName evidence="2">Uncharacterized protein</fullName>
    </submittedName>
</protein>
<feature type="non-terminal residue" evidence="2">
    <location>
        <position position="1"/>
    </location>
</feature>
<feature type="compositionally biased region" description="Basic and acidic residues" evidence="1">
    <location>
        <begin position="16"/>
        <end position="30"/>
    </location>
</feature>
<dbReference type="EMBL" id="AP015425">
    <property type="protein sequence ID" value="BAU03432.1"/>
    <property type="molecule type" value="Genomic_DNA"/>
</dbReference>
<organism evidence="2">
    <name type="scientific">Vigna angularis var. angularis</name>
    <dbReference type="NCBI Taxonomy" id="157739"/>
    <lineage>
        <taxon>Eukaryota</taxon>
        <taxon>Viridiplantae</taxon>
        <taxon>Streptophyta</taxon>
        <taxon>Embryophyta</taxon>
        <taxon>Tracheophyta</taxon>
        <taxon>Spermatophyta</taxon>
        <taxon>Magnoliopsida</taxon>
        <taxon>eudicotyledons</taxon>
        <taxon>Gunneridae</taxon>
        <taxon>Pentapetalae</taxon>
        <taxon>rosids</taxon>
        <taxon>fabids</taxon>
        <taxon>Fabales</taxon>
        <taxon>Fabaceae</taxon>
        <taxon>Papilionoideae</taxon>
        <taxon>50 kb inversion clade</taxon>
        <taxon>NPAAA clade</taxon>
        <taxon>indigoferoid/millettioid clade</taxon>
        <taxon>Phaseoleae</taxon>
        <taxon>Vigna</taxon>
    </lineage>
</organism>
<accession>A0A0S3TEA4</accession>
<gene>
    <name evidence="2" type="primary">Vigan.UMG104100</name>
    <name evidence="2" type="ORF">VIGAN_UM104100</name>
</gene>
<proteinExistence type="predicted"/>
<reference evidence="2" key="1">
    <citation type="journal article" date="2015" name="Sci. Rep.">
        <title>The power of single molecule real-time sequencing technology in the de novo assembly of a eukaryotic genome.</title>
        <authorList>
            <person name="Sakai H."/>
            <person name="Naito K."/>
            <person name="Ogiso-Tanaka E."/>
            <person name="Takahashi Y."/>
            <person name="Iseki K."/>
            <person name="Muto C."/>
            <person name="Satou K."/>
            <person name="Teruya K."/>
            <person name="Shiroma A."/>
            <person name="Shimoji M."/>
            <person name="Hirano T."/>
            <person name="Itoh T."/>
            <person name="Kaga A."/>
            <person name="Tomooka N."/>
        </authorList>
    </citation>
    <scope>NUCLEOTIDE SEQUENCE</scope>
</reference>
<dbReference type="AlphaFoldDB" id="A0A0S3TEA4"/>
<name>A0A0S3TEA4_PHAAN</name>
<evidence type="ECO:0000313" key="2">
    <source>
        <dbReference type="EMBL" id="BAU03432.1"/>
    </source>
</evidence>
<feature type="region of interest" description="Disordered" evidence="1">
    <location>
        <begin position="1"/>
        <end position="57"/>
    </location>
</feature>